<evidence type="ECO:0000256" key="7">
    <source>
        <dbReference type="ARBA" id="ARBA00021407"/>
    </source>
</evidence>
<dbReference type="EMBL" id="DVKQ01000077">
    <property type="protein sequence ID" value="HIT38023.1"/>
    <property type="molecule type" value="Genomic_DNA"/>
</dbReference>
<dbReference type="CDD" id="cd14796">
    <property type="entry name" value="RNAse_HIII_N"/>
    <property type="match status" value="1"/>
</dbReference>
<comment type="function">
    <text evidence="3 14">Endonuclease that specifically degrades the RNA of RNA-DNA hybrids.</text>
</comment>
<comment type="catalytic activity">
    <reaction evidence="1 14 15">
        <text>Endonucleolytic cleavage to 5'-phosphomonoester.</text>
        <dbReference type="EC" id="3.1.26.4"/>
    </reaction>
</comment>
<evidence type="ECO:0000256" key="8">
    <source>
        <dbReference type="ARBA" id="ARBA00022490"/>
    </source>
</evidence>
<evidence type="ECO:0000256" key="15">
    <source>
        <dbReference type="PROSITE-ProRule" id="PRU01319"/>
    </source>
</evidence>
<dbReference type="Proteomes" id="UP000886833">
    <property type="component" value="Unassembled WGS sequence"/>
</dbReference>
<dbReference type="InterPro" id="IPR001352">
    <property type="entry name" value="RNase_HII/HIII"/>
</dbReference>
<dbReference type="Gene3D" id="3.30.310.10">
    <property type="entry name" value="TATA-Binding Protein"/>
    <property type="match status" value="1"/>
</dbReference>
<evidence type="ECO:0000256" key="10">
    <source>
        <dbReference type="ARBA" id="ARBA00022723"/>
    </source>
</evidence>
<dbReference type="GO" id="GO:0004523">
    <property type="term" value="F:RNA-DNA hybrid ribonuclease activity"/>
    <property type="evidence" value="ECO:0007669"/>
    <property type="project" value="UniProtKB-UniRule"/>
</dbReference>
<dbReference type="GO" id="GO:0003723">
    <property type="term" value="F:RNA binding"/>
    <property type="evidence" value="ECO:0007669"/>
    <property type="project" value="UniProtKB-UniRule"/>
</dbReference>
<evidence type="ECO:0000256" key="2">
    <source>
        <dbReference type="ARBA" id="ARBA00001946"/>
    </source>
</evidence>
<comment type="cofactor">
    <cofactor evidence="2">
        <name>Mg(2+)</name>
        <dbReference type="ChEBI" id="CHEBI:18420"/>
    </cofactor>
</comment>
<evidence type="ECO:0000256" key="14">
    <source>
        <dbReference type="HAMAP-Rule" id="MF_00053"/>
    </source>
</evidence>
<evidence type="ECO:0000313" key="17">
    <source>
        <dbReference type="EMBL" id="HIT38023.1"/>
    </source>
</evidence>
<keyword evidence="12 14" id="KW-0378">Hydrolase</keyword>
<dbReference type="InterPro" id="IPR004641">
    <property type="entry name" value="RNase_HIII"/>
</dbReference>
<accession>A0A9D1KB69</accession>
<evidence type="ECO:0000256" key="6">
    <source>
        <dbReference type="ARBA" id="ARBA00012180"/>
    </source>
</evidence>
<sequence>MNVVIKVNDEVKQKMLEYYKDKIRDKKIPYVVFQAKDEDTVITMYESGKVMFQGTSADVDASMWGTFLSNTKEEKEKQKEKDSIYHNCSSVGSDEVGTGDYFGPIVVTATYVSKDNVKYLEDLGIRDSKKLTDEFILKVTPEIIKKIPYRSVILTNKEYNEKYSSDINMNKIKAIMHNKVLYQIMQELKPEVDYIIVDEFAREARYYDYIKEVPNVQRGITFVQKAEDKNLAVGAASIISRYIFLKEFDKISDEVGLPLPKGAGSNVDKIGEELVEKFGEEKLKEVAKYNFRNTQRILKTLIF</sequence>
<dbReference type="GO" id="GO:0000287">
    <property type="term" value="F:magnesium ion binding"/>
    <property type="evidence" value="ECO:0007669"/>
    <property type="project" value="UniProtKB-UniRule"/>
</dbReference>
<protein>
    <recommendedName>
        <fullName evidence="7 14">Ribonuclease HIII</fullName>
        <shortName evidence="14">RNase HIII</shortName>
        <ecNumber evidence="6 14">3.1.26.4</ecNumber>
    </recommendedName>
</protein>
<proteinExistence type="inferred from homology"/>
<dbReference type="GO" id="GO:0005737">
    <property type="term" value="C:cytoplasm"/>
    <property type="evidence" value="ECO:0007669"/>
    <property type="project" value="UniProtKB-SubCell"/>
</dbReference>
<comment type="cofactor">
    <cofactor evidence="14 15">
        <name>Mn(2+)</name>
        <dbReference type="ChEBI" id="CHEBI:29035"/>
    </cofactor>
    <cofactor evidence="14 15">
        <name>Mg(2+)</name>
        <dbReference type="ChEBI" id="CHEBI:18420"/>
    </cofactor>
    <text evidence="14 15">Manganese or magnesium. Binds 1 divalent metal ion per monomer in the absence of substrate. May bind a second metal ion after substrate binding.</text>
</comment>
<comment type="caution">
    <text evidence="17">The sequence shown here is derived from an EMBL/GenBank/DDBJ whole genome shotgun (WGS) entry which is preliminary data.</text>
</comment>
<dbReference type="CDD" id="cd06590">
    <property type="entry name" value="RNase_HII_bacteria_HIII_like"/>
    <property type="match status" value="1"/>
</dbReference>
<dbReference type="GO" id="GO:0032299">
    <property type="term" value="C:ribonuclease H2 complex"/>
    <property type="evidence" value="ECO:0007669"/>
    <property type="project" value="TreeGrafter"/>
</dbReference>
<keyword evidence="8 14" id="KW-0963">Cytoplasm</keyword>
<feature type="binding site" evidence="14 15">
    <location>
        <position position="94"/>
    </location>
    <ligand>
        <name>a divalent metal cation</name>
        <dbReference type="ChEBI" id="CHEBI:60240"/>
    </ligand>
</feature>
<evidence type="ECO:0000256" key="11">
    <source>
        <dbReference type="ARBA" id="ARBA00022759"/>
    </source>
</evidence>
<dbReference type="Pfam" id="PF11858">
    <property type="entry name" value="DUF3378"/>
    <property type="match status" value="1"/>
</dbReference>
<keyword evidence="9 14" id="KW-0540">Nuclease</keyword>
<dbReference type="NCBIfam" id="TIGR00716">
    <property type="entry name" value="rnhC"/>
    <property type="match status" value="1"/>
</dbReference>
<dbReference type="InterPro" id="IPR012337">
    <property type="entry name" value="RNaseH-like_sf"/>
</dbReference>
<dbReference type="FunFam" id="3.30.420.10:FF:000047">
    <property type="entry name" value="Ribonuclease HIII"/>
    <property type="match status" value="1"/>
</dbReference>
<dbReference type="PANTHER" id="PTHR10954:SF23">
    <property type="entry name" value="RIBONUCLEASE"/>
    <property type="match status" value="1"/>
</dbReference>
<comment type="subcellular location">
    <subcellularLocation>
        <location evidence="4 14">Cytoplasm</location>
    </subcellularLocation>
</comment>
<feature type="domain" description="RNase H type-2" evidence="16">
    <location>
        <begin position="88"/>
        <end position="303"/>
    </location>
</feature>
<dbReference type="InterPro" id="IPR012295">
    <property type="entry name" value="TBP_dom_sf"/>
</dbReference>
<dbReference type="Gene3D" id="3.30.420.10">
    <property type="entry name" value="Ribonuclease H-like superfamily/Ribonuclease H"/>
    <property type="match status" value="1"/>
</dbReference>
<reference evidence="17" key="2">
    <citation type="journal article" date="2021" name="PeerJ">
        <title>Extensive microbial diversity within the chicken gut microbiome revealed by metagenomics and culture.</title>
        <authorList>
            <person name="Gilroy R."/>
            <person name="Ravi A."/>
            <person name="Getino M."/>
            <person name="Pursley I."/>
            <person name="Horton D.L."/>
            <person name="Alikhan N.F."/>
            <person name="Baker D."/>
            <person name="Gharbi K."/>
            <person name="Hall N."/>
            <person name="Watson M."/>
            <person name="Adriaenssens E.M."/>
            <person name="Foster-Nyarko E."/>
            <person name="Jarju S."/>
            <person name="Secka A."/>
            <person name="Antonio M."/>
            <person name="Oren A."/>
            <person name="Chaudhuri R.R."/>
            <person name="La Ragione R."/>
            <person name="Hildebrand F."/>
            <person name="Pallen M.J."/>
        </authorList>
    </citation>
    <scope>NUCLEOTIDE SEQUENCE</scope>
    <source>
        <strain evidence="17">CHK195-26880</strain>
    </source>
</reference>
<feature type="binding site" evidence="14 15">
    <location>
        <position position="95"/>
    </location>
    <ligand>
        <name>a divalent metal cation</name>
        <dbReference type="ChEBI" id="CHEBI:60240"/>
    </ligand>
</feature>
<dbReference type="AlphaFoldDB" id="A0A9D1KB69"/>
<dbReference type="Pfam" id="PF01351">
    <property type="entry name" value="RNase_HII"/>
    <property type="match status" value="1"/>
</dbReference>
<evidence type="ECO:0000256" key="9">
    <source>
        <dbReference type="ARBA" id="ARBA00022722"/>
    </source>
</evidence>
<evidence type="ECO:0000256" key="3">
    <source>
        <dbReference type="ARBA" id="ARBA00004065"/>
    </source>
</evidence>
<dbReference type="InterPro" id="IPR036397">
    <property type="entry name" value="RNaseH_sf"/>
</dbReference>
<evidence type="ECO:0000313" key="18">
    <source>
        <dbReference type="Proteomes" id="UP000886833"/>
    </source>
</evidence>
<keyword evidence="11 14" id="KW-0255">Endonuclease</keyword>
<keyword evidence="10 14" id="KW-0479">Metal-binding</keyword>
<dbReference type="PIRSF" id="PIRSF037748">
    <property type="entry name" value="RnhC"/>
    <property type="match status" value="1"/>
</dbReference>
<dbReference type="HAMAP" id="MF_00053">
    <property type="entry name" value="RNase_HIII"/>
    <property type="match status" value="1"/>
</dbReference>
<dbReference type="PANTHER" id="PTHR10954">
    <property type="entry name" value="RIBONUCLEASE H2 SUBUNIT A"/>
    <property type="match status" value="1"/>
</dbReference>
<dbReference type="GO" id="GO:0043137">
    <property type="term" value="P:DNA replication, removal of RNA primer"/>
    <property type="evidence" value="ECO:0007669"/>
    <property type="project" value="TreeGrafter"/>
</dbReference>
<feature type="binding site" evidence="14 15">
    <location>
        <position position="198"/>
    </location>
    <ligand>
        <name>a divalent metal cation</name>
        <dbReference type="ChEBI" id="CHEBI:60240"/>
    </ligand>
</feature>
<dbReference type="EC" id="3.1.26.4" evidence="6 14"/>
<gene>
    <name evidence="14 17" type="primary">rnhC</name>
    <name evidence="17" type="ORF">IAB59_06080</name>
</gene>
<dbReference type="PROSITE" id="PS51975">
    <property type="entry name" value="RNASE_H_2"/>
    <property type="match status" value="1"/>
</dbReference>
<organism evidence="17 18">
    <name type="scientific">Candidatus Onthousia faecipullorum</name>
    <dbReference type="NCBI Taxonomy" id="2840887"/>
    <lineage>
        <taxon>Bacteria</taxon>
        <taxon>Bacillati</taxon>
        <taxon>Bacillota</taxon>
        <taxon>Bacilli</taxon>
        <taxon>Candidatus Onthousia</taxon>
    </lineage>
</organism>
<dbReference type="SUPFAM" id="SSF53098">
    <property type="entry name" value="Ribonuclease H-like"/>
    <property type="match status" value="1"/>
</dbReference>
<dbReference type="GO" id="GO:0006298">
    <property type="term" value="P:mismatch repair"/>
    <property type="evidence" value="ECO:0007669"/>
    <property type="project" value="TreeGrafter"/>
</dbReference>
<evidence type="ECO:0000256" key="5">
    <source>
        <dbReference type="ARBA" id="ARBA00008378"/>
    </source>
</evidence>
<name>A0A9D1KB69_9FIRM</name>
<evidence type="ECO:0000256" key="4">
    <source>
        <dbReference type="ARBA" id="ARBA00004496"/>
    </source>
</evidence>
<keyword evidence="13 14" id="KW-0460">Magnesium</keyword>
<comment type="similarity">
    <text evidence="5 14">Belongs to the RNase HII family. RnhC subfamily.</text>
</comment>
<evidence type="ECO:0000256" key="1">
    <source>
        <dbReference type="ARBA" id="ARBA00000077"/>
    </source>
</evidence>
<reference evidence="17" key="1">
    <citation type="submission" date="2020-10" db="EMBL/GenBank/DDBJ databases">
        <authorList>
            <person name="Gilroy R."/>
        </authorList>
    </citation>
    <scope>NUCLEOTIDE SEQUENCE</scope>
    <source>
        <strain evidence="17">CHK195-26880</strain>
    </source>
</reference>
<evidence type="ECO:0000259" key="16">
    <source>
        <dbReference type="PROSITE" id="PS51975"/>
    </source>
</evidence>
<dbReference type="InterPro" id="IPR024567">
    <property type="entry name" value="RNase_HII/HIII_dom"/>
</dbReference>
<evidence type="ECO:0000256" key="13">
    <source>
        <dbReference type="ARBA" id="ARBA00022842"/>
    </source>
</evidence>
<dbReference type="InterPro" id="IPR024568">
    <property type="entry name" value="RNase_HIII_N"/>
</dbReference>
<evidence type="ECO:0000256" key="12">
    <source>
        <dbReference type="ARBA" id="ARBA00022801"/>
    </source>
</evidence>